<name>A0A7G5EBZ7_9BURK</name>
<keyword evidence="2" id="KW-1185">Reference proteome</keyword>
<proteinExistence type="predicted"/>
<gene>
    <name evidence="1" type="ORF">HS961_00985</name>
</gene>
<evidence type="ECO:0000313" key="2">
    <source>
        <dbReference type="Proteomes" id="UP000515240"/>
    </source>
</evidence>
<accession>A0A7G5EBZ7</accession>
<protein>
    <submittedName>
        <fullName evidence="1">Uncharacterized protein</fullName>
    </submittedName>
</protein>
<organism evidence="1 2">
    <name type="scientific">Comamonas piscis</name>
    <dbReference type="NCBI Taxonomy" id="1562974"/>
    <lineage>
        <taxon>Bacteria</taxon>
        <taxon>Pseudomonadati</taxon>
        <taxon>Pseudomonadota</taxon>
        <taxon>Betaproteobacteria</taxon>
        <taxon>Burkholderiales</taxon>
        <taxon>Comamonadaceae</taxon>
        <taxon>Comamonas</taxon>
    </lineage>
</organism>
<dbReference type="KEGG" id="cpis:HS961_00985"/>
<dbReference type="AlphaFoldDB" id="A0A7G5EBZ7"/>
<dbReference type="Proteomes" id="UP000515240">
    <property type="component" value="Chromosome"/>
</dbReference>
<evidence type="ECO:0000313" key="1">
    <source>
        <dbReference type="EMBL" id="QMV71522.1"/>
    </source>
</evidence>
<dbReference type="RefSeq" id="WP_182325959.1">
    <property type="nucleotide sequence ID" value="NZ_CP058554.1"/>
</dbReference>
<sequence length="76" mass="8312">MTDIDSINLDKLRNIVQKFSHRDFTAAQIADDYWDGASEQIGASGAQFEAVLQRNAALLGIQAVGNDQPARWHVAA</sequence>
<reference evidence="1 2" key="1">
    <citation type="journal article" date="2020" name="G3 (Bethesda)">
        <title>CeMbio - The Caenorhabditis elegans Microbiome Resource.</title>
        <authorList>
            <person name="Dirksen P."/>
            <person name="Assie A."/>
            <person name="Zimmermann J."/>
            <person name="Zhang F."/>
            <person name="Tietje A.M."/>
            <person name="Marsh S.A."/>
            <person name="Felix M.A."/>
            <person name="Shapira M."/>
            <person name="Kaleta C."/>
            <person name="Schulenburg H."/>
            <person name="Samuel B."/>
        </authorList>
    </citation>
    <scope>NUCLEOTIDE SEQUENCE [LARGE SCALE GENOMIC DNA]</scope>
    <source>
        <strain evidence="1 2">BIGb0172</strain>
    </source>
</reference>
<dbReference type="EMBL" id="CP058554">
    <property type="protein sequence ID" value="QMV71522.1"/>
    <property type="molecule type" value="Genomic_DNA"/>
</dbReference>